<dbReference type="Proteomes" id="UP000728032">
    <property type="component" value="Unassembled WGS sequence"/>
</dbReference>
<evidence type="ECO:0000256" key="1">
    <source>
        <dbReference type="ARBA" id="ARBA00004141"/>
    </source>
</evidence>
<protein>
    <recommendedName>
        <fullName evidence="10">ABC transporter domain-containing protein</fullName>
    </recommendedName>
</protein>
<evidence type="ECO:0000259" key="10">
    <source>
        <dbReference type="PROSITE" id="PS50893"/>
    </source>
</evidence>
<keyword evidence="12" id="KW-1185">Reference proteome</keyword>
<organism evidence="11">
    <name type="scientific">Oppiella nova</name>
    <dbReference type="NCBI Taxonomy" id="334625"/>
    <lineage>
        <taxon>Eukaryota</taxon>
        <taxon>Metazoa</taxon>
        <taxon>Ecdysozoa</taxon>
        <taxon>Arthropoda</taxon>
        <taxon>Chelicerata</taxon>
        <taxon>Arachnida</taxon>
        <taxon>Acari</taxon>
        <taxon>Acariformes</taxon>
        <taxon>Sarcoptiformes</taxon>
        <taxon>Oribatida</taxon>
        <taxon>Brachypylina</taxon>
        <taxon>Oppioidea</taxon>
        <taxon>Oppiidae</taxon>
        <taxon>Oppiella</taxon>
    </lineage>
</organism>
<feature type="transmembrane region" description="Helical" evidence="9">
    <location>
        <begin position="535"/>
        <end position="553"/>
    </location>
</feature>
<dbReference type="InterPro" id="IPR043926">
    <property type="entry name" value="ABCG_dom"/>
</dbReference>
<dbReference type="GO" id="GO:0140359">
    <property type="term" value="F:ABC-type transporter activity"/>
    <property type="evidence" value="ECO:0007669"/>
    <property type="project" value="InterPro"/>
</dbReference>
<keyword evidence="6" id="KW-0067">ATP-binding</keyword>
<comment type="similarity">
    <text evidence="2">Belongs to the ABC transporter superfamily. ABCG family. Eye pigment precursor importer (TC 3.A.1.204) subfamily.</text>
</comment>
<dbReference type="EMBL" id="OC915545">
    <property type="protein sequence ID" value="CAD7640909.1"/>
    <property type="molecule type" value="Genomic_DNA"/>
</dbReference>
<evidence type="ECO:0000256" key="3">
    <source>
        <dbReference type="ARBA" id="ARBA00022448"/>
    </source>
</evidence>
<evidence type="ECO:0000256" key="9">
    <source>
        <dbReference type="SAM" id="Phobius"/>
    </source>
</evidence>
<dbReference type="Gene3D" id="3.40.50.300">
    <property type="entry name" value="P-loop containing nucleotide triphosphate hydrolases"/>
    <property type="match status" value="1"/>
</dbReference>
<evidence type="ECO:0000256" key="4">
    <source>
        <dbReference type="ARBA" id="ARBA00022692"/>
    </source>
</evidence>
<gene>
    <name evidence="11" type="ORF">ONB1V03_LOCUS2820</name>
</gene>
<dbReference type="PROSITE" id="PS50893">
    <property type="entry name" value="ABC_TRANSPORTER_2"/>
    <property type="match status" value="1"/>
</dbReference>
<dbReference type="PANTHER" id="PTHR48041:SF78">
    <property type="entry name" value="ABC TRANSPORTER EXPRESSED IN TRACHEA, ISOFORM A"/>
    <property type="match status" value="1"/>
</dbReference>
<keyword evidence="3" id="KW-0813">Transport</keyword>
<feature type="domain" description="ABC transporter" evidence="10">
    <location>
        <begin position="45"/>
        <end position="281"/>
    </location>
</feature>
<evidence type="ECO:0000256" key="2">
    <source>
        <dbReference type="ARBA" id="ARBA00005814"/>
    </source>
</evidence>
<dbReference type="GO" id="GO:0016887">
    <property type="term" value="F:ATP hydrolysis activity"/>
    <property type="evidence" value="ECO:0007669"/>
    <property type="project" value="InterPro"/>
</dbReference>
<dbReference type="InterPro" id="IPR027417">
    <property type="entry name" value="P-loop_NTPase"/>
</dbReference>
<feature type="transmembrane region" description="Helical" evidence="9">
    <location>
        <begin position="377"/>
        <end position="402"/>
    </location>
</feature>
<dbReference type="SUPFAM" id="SSF52540">
    <property type="entry name" value="P-loop containing nucleoside triphosphate hydrolases"/>
    <property type="match status" value="1"/>
</dbReference>
<evidence type="ECO:0000256" key="5">
    <source>
        <dbReference type="ARBA" id="ARBA00022741"/>
    </source>
</evidence>
<dbReference type="Pfam" id="PF00005">
    <property type="entry name" value="ABC_tran"/>
    <property type="match status" value="1"/>
</dbReference>
<keyword evidence="7 9" id="KW-1133">Transmembrane helix</keyword>
<dbReference type="InterPro" id="IPR050352">
    <property type="entry name" value="ABCG_transporters"/>
</dbReference>
<sequence>MEEGVVGAIKNLAAPVMQVKVAPVRRSKSQSSQVEITWNNLTYCVKRRRTMKEMIGKGDGTSRLKTILNGVSGSFRSGQLVALMGPSGAGKSTLLECISGKRTIGVSGDIRFGGKDRLKVGFVEQFDYHLEHLSVAESLVFASRLRNADKHYVNHKSIADSLIKKLGLDVCANTLAIRCSGGQRKRLSIALELVSRVDVLILDEPTTGLDSSATSQTVKAMLSLTKGRKPIATVATIHQPSAKMFHLFDRVYVLSNTGVCVYDGPPQDVTQTLSLIGLTIPLYYNPADFIIEVASGDYAKQKSNRTKFDNMSSEGYTTVINAIEVEKSKRSSEIGKASGCPPSKLMLWKLDINKLFEKFQEERYELQENLLDTYYRLFLINLINSLVGLSGQTIVVLPLFIFAGFFRKLSLMPVYFIPISYVSFFRYSLTATLIATFGLNRCHHEHWLAEMELDVSNLTRPQWIKSMSVMLEYQSFMGGADKSTEVVDTSARSEPEEQLMLMFGGANAVGNNTDRSLILSQFEIDDSDESLWHEINLLVFFVSVMYLLVYALLNWKVGRKR</sequence>
<evidence type="ECO:0000313" key="12">
    <source>
        <dbReference type="Proteomes" id="UP000728032"/>
    </source>
</evidence>
<dbReference type="EMBL" id="CAJPVJ010000720">
    <property type="protein sequence ID" value="CAG2163236.1"/>
    <property type="molecule type" value="Genomic_DNA"/>
</dbReference>
<dbReference type="PANTHER" id="PTHR48041">
    <property type="entry name" value="ABC TRANSPORTER G FAMILY MEMBER 28"/>
    <property type="match status" value="1"/>
</dbReference>
<name>A0A7R9LFU0_9ACAR</name>
<accession>A0A7R9LFU0</accession>
<dbReference type="AlphaFoldDB" id="A0A7R9LFU0"/>
<dbReference type="SMART" id="SM00382">
    <property type="entry name" value="AAA"/>
    <property type="match status" value="1"/>
</dbReference>
<evidence type="ECO:0000256" key="8">
    <source>
        <dbReference type="ARBA" id="ARBA00023136"/>
    </source>
</evidence>
<evidence type="ECO:0000256" key="7">
    <source>
        <dbReference type="ARBA" id="ARBA00022989"/>
    </source>
</evidence>
<dbReference type="InterPro" id="IPR003439">
    <property type="entry name" value="ABC_transporter-like_ATP-bd"/>
</dbReference>
<dbReference type="InterPro" id="IPR003593">
    <property type="entry name" value="AAA+_ATPase"/>
</dbReference>
<proteinExistence type="inferred from homology"/>
<dbReference type="GO" id="GO:0005524">
    <property type="term" value="F:ATP binding"/>
    <property type="evidence" value="ECO:0007669"/>
    <property type="project" value="UniProtKB-KW"/>
</dbReference>
<dbReference type="GO" id="GO:0005886">
    <property type="term" value="C:plasma membrane"/>
    <property type="evidence" value="ECO:0007669"/>
    <property type="project" value="TreeGrafter"/>
</dbReference>
<dbReference type="InterPro" id="IPR017871">
    <property type="entry name" value="ABC_transporter-like_CS"/>
</dbReference>
<keyword evidence="5" id="KW-0547">Nucleotide-binding</keyword>
<keyword evidence="8 9" id="KW-0472">Membrane</keyword>
<comment type="subcellular location">
    <subcellularLocation>
        <location evidence="1">Membrane</location>
        <topology evidence="1">Multi-pass membrane protein</topology>
    </subcellularLocation>
</comment>
<feature type="transmembrane region" description="Helical" evidence="9">
    <location>
        <begin position="414"/>
        <end position="439"/>
    </location>
</feature>
<evidence type="ECO:0000313" key="11">
    <source>
        <dbReference type="EMBL" id="CAD7640909.1"/>
    </source>
</evidence>
<evidence type="ECO:0000256" key="6">
    <source>
        <dbReference type="ARBA" id="ARBA00022840"/>
    </source>
</evidence>
<dbReference type="OrthoDB" id="6502782at2759"/>
<dbReference type="PROSITE" id="PS00211">
    <property type="entry name" value="ABC_TRANSPORTER_1"/>
    <property type="match status" value="1"/>
</dbReference>
<reference evidence="11" key="1">
    <citation type="submission" date="2020-11" db="EMBL/GenBank/DDBJ databases">
        <authorList>
            <person name="Tran Van P."/>
        </authorList>
    </citation>
    <scope>NUCLEOTIDE SEQUENCE</scope>
</reference>
<keyword evidence="4 9" id="KW-0812">Transmembrane</keyword>
<dbReference type="Pfam" id="PF19055">
    <property type="entry name" value="ABC2_membrane_7"/>
    <property type="match status" value="1"/>
</dbReference>